<dbReference type="AlphaFoldDB" id="A0AA39SJ88"/>
<feature type="compositionally biased region" description="Polar residues" evidence="1">
    <location>
        <begin position="191"/>
        <end position="206"/>
    </location>
</feature>
<dbReference type="SUPFAM" id="SSF54160">
    <property type="entry name" value="Chromo domain-like"/>
    <property type="match status" value="1"/>
</dbReference>
<gene>
    <name evidence="3" type="ORF">LWI29_008937</name>
</gene>
<feature type="domain" description="Chromo" evidence="2">
    <location>
        <begin position="369"/>
        <end position="421"/>
    </location>
</feature>
<dbReference type="PROSITE" id="PS50013">
    <property type="entry name" value="CHROMO_2"/>
    <property type="match status" value="1"/>
</dbReference>
<dbReference type="InterPro" id="IPR005162">
    <property type="entry name" value="Retrotrans_gag_dom"/>
</dbReference>
<proteinExistence type="predicted"/>
<dbReference type="SMART" id="SM00298">
    <property type="entry name" value="CHROMO"/>
    <property type="match status" value="1"/>
</dbReference>
<dbReference type="InterPro" id="IPR023780">
    <property type="entry name" value="Chromo_domain"/>
</dbReference>
<comment type="caution">
    <text evidence="3">The sequence shown here is derived from an EMBL/GenBank/DDBJ whole genome shotgun (WGS) entry which is preliminary data.</text>
</comment>
<dbReference type="Pfam" id="PF00385">
    <property type="entry name" value="Chromo"/>
    <property type="match status" value="1"/>
</dbReference>
<reference evidence="3" key="2">
    <citation type="submission" date="2023-06" db="EMBL/GenBank/DDBJ databases">
        <authorList>
            <person name="Swenson N.G."/>
            <person name="Wegrzyn J.L."/>
            <person name="Mcevoy S.L."/>
        </authorList>
    </citation>
    <scope>NUCLEOTIDE SEQUENCE</scope>
    <source>
        <strain evidence="3">NS2018</strain>
        <tissue evidence="3">Leaf</tissue>
    </source>
</reference>
<evidence type="ECO:0000259" key="2">
    <source>
        <dbReference type="PROSITE" id="PS50013"/>
    </source>
</evidence>
<organism evidence="3 4">
    <name type="scientific">Acer saccharum</name>
    <name type="common">Sugar maple</name>
    <dbReference type="NCBI Taxonomy" id="4024"/>
    <lineage>
        <taxon>Eukaryota</taxon>
        <taxon>Viridiplantae</taxon>
        <taxon>Streptophyta</taxon>
        <taxon>Embryophyta</taxon>
        <taxon>Tracheophyta</taxon>
        <taxon>Spermatophyta</taxon>
        <taxon>Magnoliopsida</taxon>
        <taxon>eudicotyledons</taxon>
        <taxon>Gunneridae</taxon>
        <taxon>Pentapetalae</taxon>
        <taxon>rosids</taxon>
        <taxon>malvids</taxon>
        <taxon>Sapindales</taxon>
        <taxon>Sapindaceae</taxon>
        <taxon>Hippocastanoideae</taxon>
        <taxon>Acereae</taxon>
        <taxon>Acer</taxon>
    </lineage>
</organism>
<feature type="region of interest" description="Disordered" evidence="1">
    <location>
        <begin position="1"/>
        <end position="20"/>
    </location>
</feature>
<accession>A0AA39SJ88</accession>
<evidence type="ECO:0000256" key="1">
    <source>
        <dbReference type="SAM" id="MobiDB-lite"/>
    </source>
</evidence>
<keyword evidence="4" id="KW-1185">Reference proteome</keyword>
<dbReference type="Pfam" id="PF03732">
    <property type="entry name" value="Retrotrans_gag"/>
    <property type="match status" value="1"/>
</dbReference>
<reference evidence="3" key="1">
    <citation type="journal article" date="2022" name="Plant J.">
        <title>Strategies of tolerance reflected in two North American maple genomes.</title>
        <authorList>
            <person name="McEvoy S.L."/>
            <person name="Sezen U.U."/>
            <person name="Trouern-Trend A."/>
            <person name="McMahon S.M."/>
            <person name="Schaberg P.G."/>
            <person name="Yang J."/>
            <person name="Wegrzyn J.L."/>
            <person name="Swenson N.G."/>
        </authorList>
    </citation>
    <scope>NUCLEOTIDE SEQUENCE</scope>
    <source>
        <strain evidence="3">NS2018</strain>
    </source>
</reference>
<feature type="region of interest" description="Disordered" evidence="1">
    <location>
        <begin position="186"/>
        <end position="206"/>
    </location>
</feature>
<dbReference type="InterPro" id="IPR056924">
    <property type="entry name" value="SH3_Tf2-1"/>
</dbReference>
<name>A0AA39SJ88_ACESA</name>
<dbReference type="PANTHER" id="PTHR46148:SF52">
    <property type="entry name" value="OS04G0603800 PROTEIN"/>
    <property type="match status" value="1"/>
</dbReference>
<dbReference type="PANTHER" id="PTHR46148">
    <property type="entry name" value="CHROMO DOMAIN-CONTAINING PROTEIN"/>
    <property type="match status" value="1"/>
</dbReference>
<dbReference type="InterPro" id="IPR016197">
    <property type="entry name" value="Chromo-like_dom_sf"/>
</dbReference>
<evidence type="ECO:0000313" key="3">
    <source>
        <dbReference type="EMBL" id="KAK0591827.1"/>
    </source>
</evidence>
<dbReference type="InterPro" id="IPR000953">
    <property type="entry name" value="Chromo/chromo_shadow_dom"/>
</dbReference>
<dbReference type="Pfam" id="PF24626">
    <property type="entry name" value="SH3_Tf2-1"/>
    <property type="match status" value="1"/>
</dbReference>
<dbReference type="Gene3D" id="2.40.50.40">
    <property type="match status" value="1"/>
</dbReference>
<dbReference type="EMBL" id="JAUESC010000380">
    <property type="protein sequence ID" value="KAK0591827.1"/>
    <property type="molecule type" value="Genomic_DNA"/>
</dbReference>
<protein>
    <recommendedName>
        <fullName evidence="2">Chromo domain-containing protein</fullName>
    </recommendedName>
</protein>
<sequence length="421" mass="48578">MGENSAAPSQRHGGFAQPVSSLSNILPKNVKLDFPKYDGREDPTSWVCRSEQYFQIHNIPMSDRVTLASFHLDGDAQVWFQLLKQELLYVSWEEFRESLYTRYGPNQFLDYFGELTKLQQTGTVMEYQNRFEKLLAKVGSLPQPRQVSCFISGLKEPVRTDVQAARPTTLSTTIGLARRYEARELSHKRVNSSTSRPTLQNRSFTGPALNKTSQLMKKLTPEEVNERRKKGLCFRSRVAAVEQELMVRDKVLKEVKNNIQLAQERMKKFYNLKHQEREFSVGDWVYLKLQPYRQLTVSNRRNLKLAARYFGPFEIINKVGKVAYELGLPAESRIHPVFHVSVLKRRLGENVQVQSSLPEVNHEEGGMLPIPQAVLDRRQRKGRQEVLIHWHGLSPAEATWEDREAMHGQFPNLTLEDKGVL</sequence>
<dbReference type="Proteomes" id="UP001168877">
    <property type="component" value="Unassembled WGS sequence"/>
</dbReference>
<evidence type="ECO:0000313" key="4">
    <source>
        <dbReference type="Proteomes" id="UP001168877"/>
    </source>
</evidence>